<dbReference type="STRING" id="1423778.FC70_GL000922"/>
<comment type="caution">
    <text evidence="4">The sequence shown here is derived from an EMBL/GenBank/DDBJ whole genome shotgun (WGS) entry which is preliminary data.</text>
</comment>
<dbReference type="AlphaFoldDB" id="A0A0R1RG38"/>
<dbReference type="Gene3D" id="1.10.357.10">
    <property type="entry name" value="Tetracycline Repressor, domain 2"/>
    <property type="match status" value="1"/>
</dbReference>
<dbReference type="SUPFAM" id="SSF46689">
    <property type="entry name" value="Homeodomain-like"/>
    <property type="match status" value="1"/>
</dbReference>
<dbReference type="Pfam" id="PF00440">
    <property type="entry name" value="TetR_N"/>
    <property type="match status" value="1"/>
</dbReference>
<dbReference type="InterPro" id="IPR009057">
    <property type="entry name" value="Homeodomain-like_sf"/>
</dbReference>
<dbReference type="GO" id="GO:0003677">
    <property type="term" value="F:DNA binding"/>
    <property type="evidence" value="ECO:0007669"/>
    <property type="project" value="UniProtKB-UniRule"/>
</dbReference>
<feature type="DNA-binding region" description="H-T-H motif" evidence="2">
    <location>
        <begin position="46"/>
        <end position="65"/>
    </location>
</feature>
<evidence type="ECO:0000256" key="1">
    <source>
        <dbReference type="ARBA" id="ARBA00023125"/>
    </source>
</evidence>
<dbReference type="PATRIC" id="fig|1423778.4.peg.955"/>
<sequence>MMIHVVSVLFFALVLWRKIMKANRTTRDFENALWEILDITPFAEVTVDQICSAALIHRSSFYRYFDDKVDLLKQTLSTMLRRNLNASSNPDLVDQIVSFIIDNRTAFRNISIIGGNNSINLDLLTLIGKIILERPDSGTNNLIDALHRSKNPDMMSYILAGALTGVFVYCDEYNYDIPRKDVVELFNSVIQHVTTH</sequence>
<name>A0A0R1RG38_9LACO</name>
<keyword evidence="1 2" id="KW-0238">DNA-binding</keyword>
<organism evidence="4 5">
    <name type="scientific">Paucilactobacillus oligofermentans DSM 15707 = LMG 22743</name>
    <dbReference type="NCBI Taxonomy" id="1423778"/>
    <lineage>
        <taxon>Bacteria</taxon>
        <taxon>Bacillati</taxon>
        <taxon>Bacillota</taxon>
        <taxon>Bacilli</taxon>
        <taxon>Lactobacillales</taxon>
        <taxon>Lactobacillaceae</taxon>
        <taxon>Paucilactobacillus</taxon>
    </lineage>
</organism>
<dbReference type="OrthoDB" id="9810250at2"/>
<dbReference type="EMBL" id="AZFE01000031">
    <property type="protein sequence ID" value="KRL55326.1"/>
    <property type="molecule type" value="Genomic_DNA"/>
</dbReference>
<evidence type="ECO:0000259" key="3">
    <source>
        <dbReference type="PROSITE" id="PS50977"/>
    </source>
</evidence>
<proteinExistence type="predicted"/>
<evidence type="ECO:0000313" key="4">
    <source>
        <dbReference type="EMBL" id="KRL55326.1"/>
    </source>
</evidence>
<dbReference type="PROSITE" id="PS50977">
    <property type="entry name" value="HTH_TETR_2"/>
    <property type="match status" value="1"/>
</dbReference>
<accession>A0A0R1RG38</accession>
<dbReference type="Proteomes" id="UP000051697">
    <property type="component" value="Unassembled WGS sequence"/>
</dbReference>
<protein>
    <recommendedName>
        <fullName evidence="3">HTH tetR-type domain-containing protein</fullName>
    </recommendedName>
</protein>
<gene>
    <name evidence="4" type="ORF">FC70_GL000922</name>
</gene>
<evidence type="ECO:0000313" key="5">
    <source>
        <dbReference type="Proteomes" id="UP000051697"/>
    </source>
</evidence>
<reference evidence="4 5" key="1">
    <citation type="journal article" date="2015" name="Genome Announc.">
        <title>Expanding the biotechnology potential of lactobacilli through comparative genomics of 213 strains and associated genera.</title>
        <authorList>
            <person name="Sun Z."/>
            <person name="Harris H.M."/>
            <person name="McCann A."/>
            <person name="Guo C."/>
            <person name="Argimon S."/>
            <person name="Zhang W."/>
            <person name="Yang X."/>
            <person name="Jeffery I.B."/>
            <person name="Cooney J.C."/>
            <person name="Kagawa T.F."/>
            <person name="Liu W."/>
            <person name="Song Y."/>
            <person name="Salvetti E."/>
            <person name="Wrobel A."/>
            <person name="Rasinkangas P."/>
            <person name="Parkhill J."/>
            <person name="Rea M.C."/>
            <person name="O'Sullivan O."/>
            <person name="Ritari J."/>
            <person name="Douillard F.P."/>
            <person name="Paul Ross R."/>
            <person name="Yang R."/>
            <person name="Briner A.E."/>
            <person name="Felis G.E."/>
            <person name="de Vos W.M."/>
            <person name="Barrangou R."/>
            <person name="Klaenhammer T.R."/>
            <person name="Caufield P.W."/>
            <person name="Cui Y."/>
            <person name="Zhang H."/>
            <person name="O'Toole P.W."/>
        </authorList>
    </citation>
    <scope>NUCLEOTIDE SEQUENCE [LARGE SCALE GENOMIC DNA]</scope>
    <source>
        <strain evidence="4 5">DSM 15707</strain>
    </source>
</reference>
<keyword evidence="5" id="KW-1185">Reference proteome</keyword>
<feature type="domain" description="HTH tetR-type" evidence="3">
    <location>
        <begin position="23"/>
        <end position="83"/>
    </location>
</feature>
<dbReference type="InterPro" id="IPR001647">
    <property type="entry name" value="HTH_TetR"/>
</dbReference>
<evidence type="ECO:0000256" key="2">
    <source>
        <dbReference type="PROSITE-ProRule" id="PRU00335"/>
    </source>
</evidence>